<keyword evidence="1" id="KW-0472">Membrane</keyword>
<organism evidence="2 3">
    <name type="scientific">Micromonospora vulcania</name>
    <dbReference type="NCBI Taxonomy" id="1441873"/>
    <lineage>
        <taxon>Bacteria</taxon>
        <taxon>Bacillati</taxon>
        <taxon>Actinomycetota</taxon>
        <taxon>Actinomycetes</taxon>
        <taxon>Micromonosporales</taxon>
        <taxon>Micromonosporaceae</taxon>
        <taxon>Micromonospora</taxon>
    </lineage>
</organism>
<reference evidence="3" key="1">
    <citation type="journal article" date="2019" name="Int. J. Syst. Evol. Microbiol.">
        <title>The Global Catalogue of Microorganisms (GCM) 10K type strain sequencing project: providing services to taxonomists for standard genome sequencing and annotation.</title>
        <authorList>
            <consortium name="The Broad Institute Genomics Platform"/>
            <consortium name="The Broad Institute Genome Sequencing Center for Infectious Disease"/>
            <person name="Wu L."/>
            <person name="Ma J."/>
        </authorList>
    </citation>
    <scope>NUCLEOTIDE SEQUENCE [LARGE SCALE GENOMIC DNA]</scope>
    <source>
        <strain evidence="3">CGMCC 4.7144</strain>
    </source>
</reference>
<proteinExistence type="predicted"/>
<gene>
    <name evidence="2" type="ORF">ACFQGL_05275</name>
</gene>
<evidence type="ECO:0000313" key="2">
    <source>
        <dbReference type="EMBL" id="MFC5922752.1"/>
    </source>
</evidence>
<dbReference type="EMBL" id="JBHSQS010000003">
    <property type="protein sequence ID" value="MFC5922752.1"/>
    <property type="molecule type" value="Genomic_DNA"/>
</dbReference>
<evidence type="ECO:0000313" key="3">
    <source>
        <dbReference type="Proteomes" id="UP001596226"/>
    </source>
</evidence>
<comment type="caution">
    <text evidence="2">The sequence shown here is derived from an EMBL/GenBank/DDBJ whole genome shotgun (WGS) entry which is preliminary data.</text>
</comment>
<accession>A0ABW1H2U3</accession>
<keyword evidence="1" id="KW-1133">Transmembrane helix</keyword>
<name>A0ABW1H2U3_9ACTN</name>
<evidence type="ECO:0000256" key="1">
    <source>
        <dbReference type="SAM" id="Phobius"/>
    </source>
</evidence>
<feature type="transmembrane region" description="Helical" evidence="1">
    <location>
        <begin position="29"/>
        <end position="49"/>
    </location>
</feature>
<keyword evidence="3" id="KW-1185">Reference proteome</keyword>
<keyword evidence="1" id="KW-0812">Transmembrane</keyword>
<dbReference type="RefSeq" id="WP_377506208.1">
    <property type="nucleotide sequence ID" value="NZ_JBHSQS010000003.1"/>
</dbReference>
<protein>
    <submittedName>
        <fullName evidence="2">Uncharacterized protein</fullName>
    </submittedName>
</protein>
<dbReference type="Proteomes" id="UP001596226">
    <property type="component" value="Unassembled WGS sequence"/>
</dbReference>
<feature type="transmembrane region" description="Helical" evidence="1">
    <location>
        <begin position="88"/>
        <end position="105"/>
    </location>
</feature>
<feature type="transmembrane region" description="Helical" evidence="1">
    <location>
        <begin position="61"/>
        <end position="82"/>
    </location>
</feature>
<sequence>MPAALALAVPVAVILVALAIRSALRSSLGHLAIAGVLALLLVFCVYRIWQGGFFTISIVRFILLFADGVAVLLDAVTILSGYPPQHPWSLGVAGLCLLAAGLLLARRAVRDWAASLVLFRPT</sequence>